<keyword evidence="5" id="KW-1185">Reference proteome</keyword>
<feature type="chain" id="PRO_5046692879" evidence="3">
    <location>
        <begin position="27"/>
        <end position="623"/>
    </location>
</feature>
<gene>
    <name evidence="4" type="ORF">BASA50_000506</name>
</gene>
<evidence type="ECO:0000313" key="5">
    <source>
        <dbReference type="Proteomes" id="UP001648503"/>
    </source>
</evidence>
<feature type="compositionally biased region" description="Polar residues" evidence="2">
    <location>
        <begin position="241"/>
        <end position="263"/>
    </location>
</feature>
<organism evidence="4 5">
    <name type="scientific">Batrachochytrium salamandrivorans</name>
    <dbReference type="NCBI Taxonomy" id="1357716"/>
    <lineage>
        <taxon>Eukaryota</taxon>
        <taxon>Fungi</taxon>
        <taxon>Fungi incertae sedis</taxon>
        <taxon>Chytridiomycota</taxon>
        <taxon>Chytridiomycota incertae sedis</taxon>
        <taxon>Chytridiomycetes</taxon>
        <taxon>Rhizophydiales</taxon>
        <taxon>Rhizophydiales incertae sedis</taxon>
        <taxon>Batrachochytrium</taxon>
    </lineage>
</organism>
<feature type="region of interest" description="Disordered" evidence="2">
    <location>
        <begin position="235"/>
        <end position="279"/>
    </location>
</feature>
<proteinExistence type="predicted"/>
<dbReference type="Proteomes" id="UP001648503">
    <property type="component" value="Unassembled WGS sequence"/>
</dbReference>
<feature type="coiled-coil region" evidence="1">
    <location>
        <begin position="493"/>
        <end position="520"/>
    </location>
</feature>
<feature type="region of interest" description="Disordered" evidence="2">
    <location>
        <begin position="336"/>
        <end position="358"/>
    </location>
</feature>
<accession>A0ABQ8EU06</accession>
<evidence type="ECO:0000313" key="4">
    <source>
        <dbReference type="EMBL" id="KAH6586552.1"/>
    </source>
</evidence>
<sequence length="623" mass="69010">MRILKWNVKRTITFVMLIGIMHVEQAQNGHLGTINDGRSILNGNSGSAEPSLDKEHISAKSHPAQVSTLHGIIPSLDAVENTCLLTAGLVSDNALFTSEKGMLQSQPLSTQKLDHYRETSLLASSSDSSRCRPLKESTRHAVLSAQEQTVMAKLTRENTSSPEHTIASTVIKSLESERLTHSQSDIRLEKGAVNYSKGSDECIALGISQSKSNLGARQLRAEGHESNMFVPSFESDHGAHETQSIGESGPYCNTQSNSQNSIHQKALTRDKGDAGLTHHGKANLSFAASPTYTTLPTTGHGPVPHLSQHGTNIRCSMAGSDLAYKDAWSQFNPIKEMPSVTHTPSTGVHNAPARPDQTHNKPCLSCELPRDIHTYSMGTTPCQKTSRIVDTSMSQCSWNPPVSSCIPEVAYIPIDSVDPHNQHLLHSSKNEGLNKKGNVALVSLHLFQAMKSQLQQGVSIAKSQAEKIQRLEGLLISDKKQHEADRASSQRKSQEQVLELRRLLNKISSLEKELQTTKYQSTHASKSQCRELELELFKQKLASNMLDKNARIWRDRELMATRHHQQAISRHIQSIKAVHEIHIDKTKQVTDMQNLYTMASGRIHTIHEKVHQLAERLTDCRYT</sequence>
<evidence type="ECO:0000256" key="1">
    <source>
        <dbReference type="SAM" id="Coils"/>
    </source>
</evidence>
<protein>
    <submittedName>
        <fullName evidence="4">Uncharacterized protein</fullName>
    </submittedName>
</protein>
<evidence type="ECO:0000256" key="3">
    <source>
        <dbReference type="SAM" id="SignalP"/>
    </source>
</evidence>
<name>A0ABQ8EU06_9FUNG</name>
<reference evidence="4 5" key="1">
    <citation type="submission" date="2021-02" db="EMBL/GenBank/DDBJ databases">
        <title>Variation within the Batrachochytrium salamandrivorans European outbreak.</title>
        <authorList>
            <person name="Kelly M."/>
            <person name="Pasmans F."/>
            <person name="Shea T.P."/>
            <person name="Munoz J.F."/>
            <person name="Carranza S."/>
            <person name="Cuomo C.A."/>
            <person name="Martel A."/>
        </authorList>
    </citation>
    <scope>NUCLEOTIDE SEQUENCE [LARGE SCALE GENOMIC DNA]</scope>
    <source>
        <strain evidence="4 5">AMFP18/2</strain>
    </source>
</reference>
<keyword evidence="3" id="KW-0732">Signal</keyword>
<comment type="caution">
    <text evidence="4">The sequence shown here is derived from an EMBL/GenBank/DDBJ whole genome shotgun (WGS) entry which is preliminary data.</text>
</comment>
<keyword evidence="1" id="KW-0175">Coiled coil</keyword>
<feature type="signal peptide" evidence="3">
    <location>
        <begin position="1"/>
        <end position="26"/>
    </location>
</feature>
<dbReference type="EMBL" id="JAFCIX010000573">
    <property type="protein sequence ID" value="KAH6586552.1"/>
    <property type="molecule type" value="Genomic_DNA"/>
</dbReference>
<evidence type="ECO:0000256" key="2">
    <source>
        <dbReference type="SAM" id="MobiDB-lite"/>
    </source>
</evidence>